<evidence type="ECO:0000259" key="1">
    <source>
        <dbReference type="Pfam" id="PF08241"/>
    </source>
</evidence>
<proteinExistence type="predicted"/>
<keyword evidence="2" id="KW-0489">Methyltransferase</keyword>
<dbReference type="PANTHER" id="PTHR43861">
    <property type="entry name" value="TRANS-ACONITATE 2-METHYLTRANSFERASE-RELATED"/>
    <property type="match status" value="1"/>
</dbReference>
<feature type="domain" description="Methyltransferase type 11" evidence="1">
    <location>
        <begin position="40"/>
        <end position="139"/>
    </location>
</feature>
<protein>
    <submittedName>
        <fullName evidence="2">SAM-dependent methyltransferase</fullName>
    </submittedName>
</protein>
<reference evidence="2 3" key="1">
    <citation type="submission" date="2018-03" db="EMBL/GenBank/DDBJ databases">
        <title>Bacillus urumqiensis sp. nov., a moderately haloalkaliphilic bacterium isolated from a salt lake.</title>
        <authorList>
            <person name="Zhao B."/>
            <person name="Liao Z."/>
        </authorList>
    </citation>
    <scope>NUCLEOTIDE SEQUENCE [LARGE SCALE GENOMIC DNA]</scope>
    <source>
        <strain evidence="2 3">BZ-SZ-XJ18</strain>
    </source>
</reference>
<evidence type="ECO:0000313" key="3">
    <source>
        <dbReference type="Proteomes" id="UP000243650"/>
    </source>
</evidence>
<dbReference type="GO" id="GO:0032259">
    <property type="term" value="P:methylation"/>
    <property type="evidence" value="ECO:0007669"/>
    <property type="project" value="UniProtKB-KW"/>
</dbReference>
<dbReference type="Gene3D" id="3.40.50.150">
    <property type="entry name" value="Vaccinia Virus protein VP39"/>
    <property type="match status" value="1"/>
</dbReference>
<dbReference type="AlphaFoldDB" id="A0A2P6MIH9"/>
<dbReference type="Proteomes" id="UP000243650">
    <property type="component" value="Unassembled WGS sequence"/>
</dbReference>
<dbReference type="CDD" id="cd02440">
    <property type="entry name" value="AdoMet_MTases"/>
    <property type="match status" value="1"/>
</dbReference>
<keyword evidence="2" id="KW-0808">Transferase</keyword>
<sequence length="213" mass="23731">MLQDTGERIIPDEMKATNGMLLEHIARYHFALPYAGGRVLDIACGSGYGAQLTAKSRKNEVSEVTAVDVDEETIHYARGRYYHPSLTYTAGDLLDPELPEKIGTFDTILSFETLEHLPDDKECLQRLAALLKPGGTLVLSTPFGAGRHEPCRSPFHYFQLTEQEFTSLLHDSYFSFASVQQYYQLGVSFDQQKRPGVHYPIGIAVVTAPESTV</sequence>
<gene>
    <name evidence="2" type="ORF">C6I21_06380</name>
</gene>
<dbReference type="SUPFAM" id="SSF53335">
    <property type="entry name" value="S-adenosyl-L-methionine-dependent methyltransferases"/>
    <property type="match status" value="1"/>
</dbReference>
<accession>A0A2P6MIH9</accession>
<dbReference type="InterPro" id="IPR013216">
    <property type="entry name" value="Methyltransf_11"/>
</dbReference>
<dbReference type="InterPro" id="IPR029063">
    <property type="entry name" value="SAM-dependent_MTases_sf"/>
</dbReference>
<name>A0A2P6MIH9_ALKUR</name>
<comment type="caution">
    <text evidence="2">The sequence shown here is derived from an EMBL/GenBank/DDBJ whole genome shotgun (WGS) entry which is preliminary data.</text>
</comment>
<dbReference type="OrthoDB" id="8936324at2"/>
<evidence type="ECO:0000313" key="2">
    <source>
        <dbReference type="EMBL" id="PRO66102.1"/>
    </source>
</evidence>
<dbReference type="EMBL" id="PVNS01000005">
    <property type="protein sequence ID" value="PRO66102.1"/>
    <property type="molecule type" value="Genomic_DNA"/>
</dbReference>
<dbReference type="GO" id="GO:0008757">
    <property type="term" value="F:S-adenosylmethionine-dependent methyltransferase activity"/>
    <property type="evidence" value="ECO:0007669"/>
    <property type="project" value="InterPro"/>
</dbReference>
<dbReference type="Pfam" id="PF08241">
    <property type="entry name" value="Methyltransf_11"/>
    <property type="match status" value="1"/>
</dbReference>
<organism evidence="2 3">
    <name type="scientific">Alkalicoccus urumqiensis</name>
    <name type="common">Bacillus urumqiensis</name>
    <dbReference type="NCBI Taxonomy" id="1548213"/>
    <lineage>
        <taxon>Bacteria</taxon>
        <taxon>Bacillati</taxon>
        <taxon>Bacillota</taxon>
        <taxon>Bacilli</taxon>
        <taxon>Bacillales</taxon>
        <taxon>Bacillaceae</taxon>
        <taxon>Alkalicoccus</taxon>
    </lineage>
</organism>
<keyword evidence="3" id="KW-1185">Reference proteome</keyword>